<evidence type="ECO:0000313" key="3">
    <source>
        <dbReference type="Proteomes" id="UP000265520"/>
    </source>
</evidence>
<gene>
    <name evidence="2" type="ORF">A2U01_0024853</name>
</gene>
<sequence length="46" mass="5196">MEKEASNGGGRRFEGEGGNYKSPTMVEHKKKVEMVFDLKNRDDVHG</sequence>
<keyword evidence="3" id="KW-1185">Reference proteome</keyword>
<dbReference type="EMBL" id="LXQA010053364">
    <property type="protein sequence ID" value="MCI03812.1"/>
    <property type="molecule type" value="Genomic_DNA"/>
</dbReference>
<feature type="non-terminal residue" evidence="2">
    <location>
        <position position="46"/>
    </location>
</feature>
<accession>A0A392NWJ2</accession>
<protein>
    <submittedName>
        <fullName evidence="2">Uncharacterized protein</fullName>
    </submittedName>
</protein>
<dbReference type="AlphaFoldDB" id="A0A392NWJ2"/>
<proteinExistence type="predicted"/>
<feature type="compositionally biased region" description="Basic and acidic residues" evidence="1">
    <location>
        <begin position="1"/>
        <end position="15"/>
    </location>
</feature>
<name>A0A392NWJ2_9FABA</name>
<organism evidence="2 3">
    <name type="scientific">Trifolium medium</name>
    <dbReference type="NCBI Taxonomy" id="97028"/>
    <lineage>
        <taxon>Eukaryota</taxon>
        <taxon>Viridiplantae</taxon>
        <taxon>Streptophyta</taxon>
        <taxon>Embryophyta</taxon>
        <taxon>Tracheophyta</taxon>
        <taxon>Spermatophyta</taxon>
        <taxon>Magnoliopsida</taxon>
        <taxon>eudicotyledons</taxon>
        <taxon>Gunneridae</taxon>
        <taxon>Pentapetalae</taxon>
        <taxon>rosids</taxon>
        <taxon>fabids</taxon>
        <taxon>Fabales</taxon>
        <taxon>Fabaceae</taxon>
        <taxon>Papilionoideae</taxon>
        <taxon>50 kb inversion clade</taxon>
        <taxon>NPAAA clade</taxon>
        <taxon>Hologalegina</taxon>
        <taxon>IRL clade</taxon>
        <taxon>Trifolieae</taxon>
        <taxon>Trifolium</taxon>
    </lineage>
</organism>
<feature type="region of interest" description="Disordered" evidence="1">
    <location>
        <begin position="1"/>
        <end position="29"/>
    </location>
</feature>
<evidence type="ECO:0000313" key="2">
    <source>
        <dbReference type="EMBL" id="MCI03812.1"/>
    </source>
</evidence>
<reference evidence="2 3" key="1">
    <citation type="journal article" date="2018" name="Front. Plant Sci.">
        <title>Red Clover (Trifolium pratense) and Zigzag Clover (T. medium) - A Picture of Genomic Similarities and Differences.</title>
        <authorList>
            <person name="Dluhosova J."/>
            <person name="Istvanek J."/>
            <person name="Nedelnik J."/>
            <person name="Repkova J."/>
        </authorList>
    </citation>
    <scope>NUCLEOTIDE SEQUENCE [LARGE SCALE GENOMIC DNA]</scope>
    <source>
        <strain evidence="3">cv. 10/8</strain>
        <tissue evidence="2">Leaf</tissue>
    </source>
</reference>
<evidence type="ECO:0000256" key="1">
    <source>
        <dbReference type="SAM" id="MobiDB-lite"/>
    </source>
</evidence>
<dbReference type="Proteomes" id="UP000265520">
    <property type="component" value="Unassembled WGS sequence"/>
</dbReference>
<comment type="caution">
    <text evidence="2">The sequence shown here is derived from an EMBL/GenBank/DDBJ whole genome shotgun (WGS) entry which is preliminary data.</text>
</comment>